<sequence>MAPPSTRAKAAATATVCVAGAAAYEAYRRGWFTKAASVLRNVVETTQDTAEALGTLAKDVKVFLASDSEVVPQSIRQAIKLASCEETQEAVQANVKATLKSVLDQTRQAQNGTSDSGEASSSSASTGGAESDASAEDCSAEPVVPNNLAGGRSKRRPSSSMLGQTLEKVFSEKGSSFFAILAASVARQTVETLMDSASDQTNSGEAFEKYKDILLSEEGKQFVSDLLVTLVVESTSIYIDKTVHVNYYDQILETAVKPQHKTFVEGLCVKLCRVVTETMMAPQPERREVPQIRARDELCSPREYPALISDEVAAAECHSNCSSPNSVVSGLKASLSTTPDSLSSRPAQSSNAAMVKEILASAAGDENVRTFLVSLASSSSAAAVGVVLEAFIPSWLMTSAGRRRRGSGAGKGGKVANAYETASEASQQALVVAFALLFLVVAVWIYRSVVNVGSGSVEGGEERRTLTDFFLL</sequence>
<keyword evidence="2" id="KW-0812">Transmembrane</keyword>
<feature type="transmembrane region" description="Helical" evidence="2">
    <location>
        <begin position="429"/>
        <end position="446"/>
    </location>
</feature>
<dbReference type="EMBL" id="CP151510">
    <property type="protein sequence ID" value="WZN64801.1"/>
    <property type="molecule type" value="Genomic_DNA"/>
</dbReference>
<proteinExistence type="predicted"/>
<feature type="transmembrane region" description="Helical" evidence="2">
    <location>
        <begin position="371"/>
        <end position="396"/>
    </location>
</feature>
<name>A0AAX4PG96_9CHLO</name>
<evidence type="ECO:0000313" key="3">
    <source>
        <dbReference type="EMBL" id="WZN64801.1"/>
    </source>
</evidence>
<reference evidence="3 4" key="1">
    <citation type="submission" date="2024-03" db="EMBL/GenBank/DDBJ databases">
        <title>Complete genome sequence of the green alga Chloropicon roscoffensis RCC1871.</title>
        <authorList>
            <person name="Lemieux C."/>
            <person name="Pombert J.-F."/>
            <person name="Otis C."/>
            <person name="Turmel M."/>
        </authorList>
    </citation>
    <scope>NUCLEOTIDE SEQUENCE [LARGE SCALE GENOMIC DNA]</scope>
    <source>
        <strain evidence="3 4">RCC1871</strain>
    </source>
</reference>
<dbReference type="AlphaFoldDB" id="A0AAX4PG96"/>
<accession>A0AAX4PG96</accession>
<evidence type="ECO:0000256" key="2">
    <source>
        <dbReference type="SAM" id="Phobius"/>
    </source>
</evidence>
<keyword evidence="4" id="KW-1185">Reference proteome</keyword>
<evidence type="ECO:0008006" key="5">
    <source>
        <dbReference type="Google" id="ProtNLM"/>
    </source>
</evidence>
<gene>
    <name evidence="3" type="ORF">HKI87_10g63580</name>
</gene>
<dbReference type="Proteomes" id="UP001472866">
    <property type="component" value="Chromosome 10"/>
</dbReference>
<protein>
    <recommendedName>
        <fullName evidence="5">Protein PHLOEM PROTEIN 2-LIKE A10</fullName>
    </recommendedName>
</protein>
<organism evidence="3 4">
    <name type="scientific">Chloropicon roscoffensis</name>
    <dbReference type="NCBI Taxonomy" id="1461544"/>
    <lineage>
        <taxon>Eukaryota</taxon>
        <taxon>Viridiplantae</taxon>
        <taxon>Chlorophyta</taxon>
        <taxon>Chloropicophyceae</taxon>
        <taxon>Chloropicales</taxon>
        <taxon>Chloropicaceae</taxon>
        <taxon>Chloropicon</taxon>
    </lineage>
</organism>
<evidence type="ECO:0000313" key="4">
    <source>
        <dbReference type="Proteomes" id="UP001472866"/>
    </source>
</evidence>
<keyword evidence="2" id="KW-0472">Membrane</keyword>
<evidence type="ECO:0000256" key="1">
    <source>
        <dbReference type="SAM" id="MobiDB-lite"/>
    </source>
</evidence>
<feature type="region of interest" description="Disordered" evidence="1">
    <location>
        <begin position="106"/>
        <end position="161"/>
    </location>
</feature>
<keyword evidence="2" id="KW-1133">Transmembrane helix</keyword>
<feature type="compositionally biased region" description="Low complexity" evidence="1">
    <location>
        <begin position="112"/>
        <end position="132"/>
    </location>
</feature>